<evidence type="ECO:0000256" key="2">
    <source>
        <dbReference type="ARBA" id="ARBA00009562"/>
    </source>
</evidence>
<dbReference type="InterPro" id="IPR015890">
    <property type="entry name" value="Chorismate_C"/>
</dbReference>
<dbReference type="GO" id="GO:0000162">
    <property type="term" value="P:L-tryptophan biosynthetic process"/>
    <property type="evidence" value="ECO:0007669"/>
    <property type="project" value="UniProtKB-KW"/>
</dbReference>
<feature type="domain" description="Chorismate-utilising enzyme C-terminal" evidence="8">
    <location>
        <begin position="179"/>
        <end position="432"/>
    </location>
</feature>
<evidence type="ECO:0000256" key="3">
    <source>
        <dbReference type="ARBA" id="ARBA00012266"/>
    </source>
</evidence>
<keyword evidence="4" id="KW-0028">Amino-acid biosynthesis</keyword>
<dbReference type="EC" id="4.1.3.27" evidence="3"/>
<dbReference type="PANTHER" id="PTHR11236">
    <property type="entry name" value="AMINOBENZOATE/ANTHRANILATE SYNTHASE"/>
    <property type="match status" value="1"/>
</dbReference>
<evidence type="ECO:0000259" key="8">
    <source>
        <dbReference type="Pfam" id="PF00425"/>
    </source>
</evidence>
<evidence type="ECO:0000313" key="10">
    <source>
        <dbReference type="EMBL" id="KAJ3258829.1"/>
    </source>
</evidence>
<dbReference type="InterPro" id="IPR005801">
    <property type="entry name" value="ADC_synthase"/>
</dbReference>
<dbReference type="AlphaFoldDB" id="A0AAD5ULT6"/>
<proteinExistence type="inferred from homology"/>
<dbReference type="Pfam" id="PF00425">
    <property type="entry name" value="Chorismate_bind"/>
    <property type="match status" value="1"/>
</dbReference>
<dbReference type="Pfam" id="PF04715">
    <property type="entry name" value="Anth_synt_I_N"/>
    <property type="match status" value="1"/>
</dbReference>
<dbReference type="SUPFAM" id="SSF56322">
    <property type="entry name" value="ADC synthase"/>
    <property type="match status" value="1"/>
</dbReference>
<dbReference type="Gene3D" id="3.60.120.10">
    <property type="entry name" value="Anthranilate synthase"/>
    <property type="match status" value="1"/>
</dbReference>
<keyword evidence="11" id="KW-1185">Reference proteome</keyword>
<sequence>MPSLSLDQIKELAKNGNTIPVYEIYNSDLITPISCPRKILDKFEGDPIIAIENELKGIKPVPVDGLPSFTGGAVGFISYDCVQYFEPKTKRDLKDPLGIPDAVMMMCDTIVIFDHLHSLIKICSNVFVKEGATEKDIEKAYKNALNEISIVQTKLDNNPAEPPTQGKCTIYESVSNVGEEGYKGFVAKIKESILKGDVIQTVPSQRLKKKTDLHPFNAYRKLRTVNPSPYMFYLDLGDFTIVGASPEMLVKVEDRKVFMHPIAGTRKRGKTVEEDNELARDLLSDLKERSEHVMLVDLGRNDVNRICDPKTVKVDSLMHIEKYAHVMHIVSNVSGILRPDKTPFDAFRSIFPAGTVSGAPKVKAMEIIYELEGEKRGVYAGSVGHFGYSGGLDTCISIRTMVFKDGHVYLQAGGGIVHDSDPDAEFIETINKLKSNVVALQEAEMQYQ</sequence>
<comment type="pathway">
    <text evidence="1">Amino-acid biosynthesis; L-tryptophan biosynthesis; L-tryptophan from chorismate: step 1/5.</text>
</comment>
<evidence type="ECO:0000256" key="4">
    <source>
        <dbReference type="ARBA" id="ARBA00022605"/>
    </source>
</evidence>
<evidence type="ECO:0000313" key="11">
    <source>
        <dbReference type="Proteomes" id="UP001210925"/>
    </source>
</evidence>
<dbReference type="InterPro" id="IPR005256">
    <property type="entry name" value="Anth_synth_I_PabB"/>
</dbReference>
<keyword evidence="7" id="KW-0456">Lyase</keyword>
<evidence type="ECO:0000256" key="1">
    <source>
        <dbReference type="ARBA" id="ARBA00004873"/>
    </source>
</evidence>
<name>A0AAD5ULT6_9FUNG</name>
<dbReference type="PANTHER" id="PTHR11236:SF9">
    <property type="entry name" value="ANTHRANILATE SYNTHASE COMPONENT 1"/>
    <property type="match status" value="1"/>
</dbReference>
<evidence type="ECO:0000259" key="9">
    <source>
        <dbReference type="Pfam" id="PF04715"/>
    </source>
</evidence>
<dbReference type="EMBL" id="JADGKB010000023">
    <property type="protein sequence ID" value="KAJ3258829.1"/>
    <property type="molecule type" value="Genomic_DNA"/>
</dbReference>
<dbReference type="GO" id="GO:0004049">
    <property type="term" value="F:anthranilate synthase activity"/>
    <property type="evidence" value="ECO:0007669"/>
    <property type="project" value="UniProtKB-EC"/>
</dbReference>
<accession>A0AAD5ULT6</accession>
<evidence type="ECO:0000256" key="7">
    <source>
        <dbReference type="ARBA" id="ARBA00023239"/>
    </source>
</evidence>
<comment type="caution">
    <text evidence="10">The sequence shown here is derived from an EMBL/GenBank/DDBJ whole genome shotgun (WGS) entry which is preliminary data.</text>
</comment>
<reference evidence="10" key="1">
    <citation type="submission" date="2020-05" db="EMBL/GenBank/DDBJ databases">
        <title>Phylogenomic resolution of chytrid fungi.</title>
        <authorList>
            <person name="Stajich J.E."/>
            <person name="Amses K."/>
            <person name="Simmons R."/>
            <person name="Seto K."/>
            <person name="Myers J."/>
            <person name="Bonds A."/>
            <person name="Quandt C.A."/>
            <person name="Barry K."/>
            <person name="Liu P."/>
            <person name="Grigoriev I."/>
            <person name="Longcore J.E."/>
            <person name="James T.Y."/>
        </authorList>
    </citation>
    <scope>NUCLEOTIDE SEQUENCE</scope>
    <source>
        <strain evidence="10">PLAUS21</strain>
    </source>
</reference>
<evidence type="ECO:0000256" key="6">
    <source>
        <dbReference type="ARBA" id="ARBA00023141"/>
    </source>
</evidence>
<dbReference type="Proteomes" id="UP001210925">
    <property type="component" value="Unassembled WGS sequence"/>
</dbReference>
<protein>
    <recommendedName>
        <fullName evidence="3">anthranilate synthase</fullName>
        <ecNumber evidence="3">4.1.3.27</ecNumber>
    </recommendedName>
</protein>
<keyword evidence="6" id="KW-0057">Aromatic amino acid biosynthesis</keyword>
<gene>
    <name evidence="10" type="ORF">HK103_003211</name>
</gene>
<feature type="domain" description="Anthranilate synthase component I N-terminal" evidence="9">
    <location>
        <begin position="45"/>
        <end position="117"/>
    </location>
</feature>
<evidence type="ECO:0000256" key="5">
    <source>
        <dbReference type="ARBA" id="ARBA00022822"/>
    </source>
</evidence>
<dbReference type="InterPro" id="IPR019999">
    <property type="entry name" value="Anth_synth_I-like"/>
</dbReference>
<comment type="similarity">
    <text evidence="2">Belongs to the anthranilate synthase component I family.</text>
</comment>
<organism evidence="10 11">
    <name type="scientific">Boothiomyces macroporosus</name>
    <dbReference type="NCBI Taxonomy" id="261099"/>
    <lineage>
        <taxon>Eukaryota</taxon>
        <taxon>Fungi</taxon>
        <taxon>Fungi incertae sedis</taxon>
        <taxon>Chytridiomycota</taxon>
        <taxon>Chytridiomycota incertae sedis</taxon>
        <taxon>Chytridiomycetes</taxon>
        <taxon>Rhizophydiales</taxon>
        <taxon>Terramycetaceae</taxon>
        <taxon>Boothiomyces</taxon>
    </lineage>
</organism>
<keyword evidence="5" id="KW-0822">Tryptophan biosynthesis</keyword>
<dbReference type="InterPro" id="IPR006805">
    <property type="entry name" value="Anth_synth_I_N"/>
</dbReference>
<dbReference type="PRINTS" id="PR00095">
    <property type="entry name" value="ANTSNTHASEI"/>
</dbReference>
<dbReference type="NCBIfam" id="TIGR00564">
    <property type="entry name" value="trpE_most"/>
    <property type="match status" value="1"/>
</dbReference>